<comment type="similarity">
    <text evidence="3">Belongs to the vesiculovirus protein P family.</text>
</comment>
<feature type="region of interest" description="Disordered" evidence="12">
    <location>
        <begin position="28"/>
        <end position="67"/>
    </location>
</feature>
<evidence type="ECO:0000256" key="12">
    <source>
        <dbReference type="SAM" id="MobiDB-lite"/>
    </source>
</evidence>
<dbReference type="EMBL" id="MT561347">
    <property type="protein sequence ID" value="QPL20098.1"/>
    <property type="molecule type" value="Viral_cRNA"/>
</dbReference>
<evidence type="ECO:0000313" key="13">
    <source>
        <dbReference type="EMBL" id="QPL20098.1"/>
    </source>
</evidence>
<evidence type="ECO:0000256" key="6">
    <source>
        <dbReference type="ARBA" id="ARBA00022844"/>
    </source>
</evidence>
<proteinExistence type="inferred from homology"/>
<evidence type="ECO:0000256" key="10">
    <source>
        <dbReference type="ARBA" id="ARBA00032207"/>
    </source>
</evidence>
<evidence type="ECO:0000256" key="8">
    <source>
        <dbReference type="ARBA" id="ARBA00023186"/>
    </source>
</evidence>
<reference evidence="13" key="1">
    <citation type="journal article" date="2021" name="Viruses">
        <title>Novel and diverse non-rabies rhabdoviruses identified in bats with human exposure, South Dakota, USA.</title>
        <authorList>
            <person name="Hause B."/>
        </authorList>
    </citation>
    <scope>NUCLEOTIDE SEQUENCE</scope>
    <source>
        <strain evidence="13">20-8862</strain>
    </source>
</reference>
<comment type="subunit">
    <text evidence="11">Homodimer. Interacts with the L polymerase; the association of P and L forms the polymerase complex and positions P optimally for encapsidation of newly synthesized genomes with the nucleoprotein. Interacts (via N-terminus) with N(0). Interacts (via C-terminus) with N in ribonucleocapsid (via C-terminus); this interaction allows to package the L polymerase in the virion and positions the polymerase on the template, since P acts as a bridge between N and L.</text>
</comment>
<evidence type="ECO:0000256" key="3">
    <source>
        <dbReference type="ARBA" id="ARBA00008502"/>
    </source>
</evidence>
<evidence type="ECO:0000256" key="9">
    <source>
        <dbReference type="ARBA" id="ARBA00023200"/>
    </source>
</evidence>
<organism evidence="13">
    <name type="scientific">American bat vesiculovirus</name>
    <dbReference type="NCBI Taxonomy" id="1972564"/>
    <lineage>
        <taxon>Viruses</taxon>
        <taxon>Riboviria</taxon>
        <taxon>Orthornavirae</taxon>
        <taxon>Negarnaviricota</taxon>
        <taxon>Haploviricotina</taxon>
        <taxon>Monjiviricetes</taxon>
        <taxon>Mononegavirales</taxon>
        <taxon>Rhabdoviridae</taxon>
        <taxon>Alpharhabdovirinae</taxon>
        <taxon>Vesiculovirus</taxon>
        <taxon>Vesiculovirus eptesicus</taxon>
    </lineage>
</organism>
<keyword evidence="9" id="KW-1035">Host cytoplasm</keyword>
<keyword evidence="8" id="KW-0143">Chaperone</keyword>
<dbReference type="GO" id="GO:0044423">
    <property type="term" value="C:virion component"/>
    <property type="evidence" value="ECO:0007669"/>
    <property type="project" value="UniProtKB-KW"/>
</dbReference>
<gene>
    <name evidence="13" type="primary">P</name>
</gene>
<evidence type="ECO:0000256" key="7">
    <source>
        <dbReference type="ARBA" id="ARBA00022953"/>
    </source>
</evidence>
<feature type="compositionally biased region" description="Acidic residues" evidence="12">
    <location>
        <begin position="54"/>
        <end position="67"/>
    </location>
</feature>
<keyword evidence="7" id="KW-0693">Viral RNA replication</keyword>
<evidence type="ECO:0000256" key="4">
    <source>
        <dbReference type="ARBA" id="ARBA00020572"/>
    </source>
</evidence>
<keyword evidence="6" id="KW-0946">Virion</keyword>
<keyword evidence="5" id="KW-0597">Phosphoprotein</keyword>
<protein>
    <recommendedName>
        <fullName evidence="4">Phosphoprotein</fullName>
    </recommendedName>
    <alternativeName>
        <fullName evidence="10">Protein M1</fullName>
    </alternativeName>
</protein>
<dbReference type="Gene3D" id="1.10.8.440">
    <property type="entry name" value="Vesicular stomatitis virus phosphoprotein C-terminal domain"/>
    <property type="match status" value="1"/>
</dbReference>
<evidence type="ECO:0000256" key="11">
    <source>
        <dbReference type="ARBA" id="ARBA00050005"/>
    </source>
</evidence>
<dbReference type="GO" id="GO:0030430">
    <property type="term" value="C:host cell cytoplasm"/>
    <property type="evidence" value="ECO:0007669"/>
    <property type="project" value="UniProtKB-SubCell"/>
</dbReference>
<name>A0A7T0MBY4_9RHAB</name>
<evidence type="ECO:0000256" key="2">
    <source>
        <dbReference type="ARBA" id="ARBA00004328"/>
    </source>
</evidence>
<comment type="subcellular location">
    <subcellularLocation>
        <location evidence="1">Host cytoplasm</location>
    </subcellularLocation>
    <subcellularLocation>
        <location evidence="2">Virion</location>
    </subcellularLocation>
</comment>
<evidence type="ECO:0000256" key="1">
    <source>
        <dbReference type="ARBA" id="ARBA00004192"/>
    </source>
</evidence>
<dbReference type="InterPro" id="IPR043036">
    <property type="entry name" value="Phosphoprotein_C_viral"/>
</dbReference>
<sequence>MDSAKRLEHYSNIQESLSEMEKIAALDDPSSLPTDQVDHDDTHEDYLHGIPADVDPEESPQEPENIEPGEEYQVRFEGDLETFMFKFPGNLSSHQTTVLSASMDGMVDWLKKVQTFLLTYQFKPGVGILLTKSDAAANTEENINPTDVPGPSGTERDLDPMNYVDKIFYLENNKGGPPFSSTVSDLFGSREAALASLQTTKSIDLTIVEGLKKKRLFNQARVKYRMAPVWKD</sequence>
<evidence type="ECO:0000256" key="5">
    <source>
        <dbReference type="ARBA" id="ARBA00022553"/>
    </source>
</evidence>
<accession>A0A7T0MBY4</accession>
<feature type="compositionally biased region" description="Basic and acidic residues" evidence="12">
    <location>
        <begin position="36"/>
        <end position="47"/>
    </location>
</feature>